<evidence type="ECO:0000256" key="2">
    <source>
        <dbReference type="SAM" id="MobiDB-lite"/>
    </source>
</evidence>
<dbReference type="GeneTree" id="ENSGT00950000183191"/>
<organism evidence="4 5">
    <name type="scientific">Callorhinchus milii</name>
    <name type="common">Ghost shark</name>
    <dbReference type="NCBI Taxonomy" id="7868"/>
    <lineage>
        <taxon>Eukaryota</taxon>
        <taxon>Metazoa</taxon>
        <taxon>Chordata</taxon>
        <taxon>Craniata</taxon>
        <taxon>Vertebrata</taxon>
        <taxon>Chondrichthyes</taxon>
        <taxon>Holocephali</taxon>
        <taxon>Chimaeriformes</taxon>
        <taxon>Callorhinchidae</taxon>
        <taxon>Callorhinchus</taxon>
    </lineage>
</organism>
<dbReference type="Pfam" id="PF08916">
    <property type="entry name" value="Phe_ZIP"/>
    <property type="match status" value="1"/>
</dbReference>
<name>A0A4W3IGE3_CALMI</name>
<dbReference type="GO" id="GO:0035556">
    <property type="term" value="P:intracellular signal transduction"/>
    <property type="evidence" value="ECO:0007669"/>
    <property type="project" value="TreeGrafter"/>
</dbReference>
<reference evidence="5" key="1">
    <citation type="journal article" date="2006" name="Science">
        <title>Ancient noncoding elements conserved in the human genome.</title>
        <authorList>
            <person name="Venkatesh B."/>
            <person name="Kirkness E.F."/>
            <person name="Loh Y.H."/>
            <person name="Halpern A.L."/>
            <person name="Lee A.P."/>
            <person name="Johnson J."/>
            <person name="Dandona N."/>
            <person name="Viswanathan L.D."/>
            <person name="Tay A."/>
            <person name="Venter J.C."/>
            <person name="Strausberg R.L."/>
            <person name="Brenner S."/>
        </authorList>
    </citation>
    <scope>NUCLEOTIDE SEQUENCE [LARGE SCALE GENOMIC DNA]</scope>
</reference>
<dbReference type="SMART" id="SM00233">
    <property type="entry name" value="PH"/>
    <property type="match status" value="1"/>
</dbReference>
<dbReference type="Ensembl" id="ENSCMIT00000026966.1">
    <property type="protein sequence ID" value="ENSCMIP00000026536.1"/>
    <property type="gene ID" value="ENSCMIG00000011620.1"/>
</dbReference>
<feature type="compositionally biased region" description="Basic and acidic residues" evidence="2">
    <location>
        <begin position="175"/>
        <end position="184"/>
    </location>
</feature>
<dbReference type="STRING" id="7868.ENSCMIP00000026536"/>
<dbReference type="GO" id="GO:0050851">
    <property type="term" value="P:antigen receptor-mediated signaling pathway"/>
    <property type="evidence" value="ECO:0007669"/>
    <property type="project" value="TreeGrafter"/>
</dbReference>
<evidence type="ECO:0000313" key="5">
    <source>
        <dbReference type="Proteomes" id="UP000314986"/>
    </source>
</evidence>
<dbReference type="PANTHER" id="PTHR10872:SF4">
    <property type="entry name" value="SH2B ADAPTER PROTEIN 2"/>
    <property type="match status" value="1"/>
</dbReference>
<dbReference type="InterPro" id="IPR036290">
    <property type="entry name" value="Phe_ZIP_sf"/>
</dbReference>
<dbReference type="InterPro" id="IPR030523">
    <property type="entry name" value="SH2B"/>
</dbReference>
<dbReference type="CDD" id="cd01231">
    <property type="entry name" value="PH_SH2B_family"/>
    <property type="match status" value="1"/>
</dbReference>
<dbReference type="AlphaFoldDB" id="A0A4W3IGE3"/>
<feature type="domain" description="PH" evidence="3">
    <location>
        <begin position="203"/>
        <end position="314"/>
    </location>
</feature>
<evidence type="ECO:0000259" key="3">
    <source>
        <dbReference type="PROSITE" id="PS50003"/>
    </source>
</evidence>
<dbReference type="FunFam" id="2.30.29.30:FF:000187">
    <property type="entry name" value="SH2B adapter protein 2"/>
    <property type="match status" value="1"/>
</dbReference>
<reference evidence="4" key="5">
    <citation type="submission" date="2025-09" db="UniProtKB">
        <authorList>
            <consortium name="Ensembl"/>
        </authorList>
    </citation>
    <scope>IDENTIFICATION</scope>
</reference>
<dbReference type="PANTHER" id="PTHR10872">
    <property type="entry name" value="SH2B ADAPTER PROTEIN"/>
    <property type="match status" value="1"/>
</dbReference>
<dbReference type="GO" id="GO:0005068">
    <property type="term" value="F:transmembrane receptor protein tyrosine kinase adaptor activity"/>
    <property type="evidence" value="ECO:0007669"/>
    <property type="project" value="TreeGrafter"/>
</dbReference>
<evidence type="ECO:0000313" key="4">
    <source>
        <dbReference type="Ensembl" id="ENSCMIP00000026536.1"/>
    </source>
</evidence>
<dbReference type="PROSITE" id="PS50003">
    <property type="entry name" value="PH_DOMAIN"/>
    <property type="match status" value="1"/>
</dbReference>
<dbReference type="SUPFAM" id="SSF50729">
    <property type="entry name" value="PH domain-like"/>
    <property type="match status" value="1"/>
</dbReference>
<reference evidence="5" key="3">
    <citation type="journal article" date="2014" name="Nature">
        <title>Elephant shark genome provides unique insights into gnathostome evolution.</title>
        <authorList>
            <consortium name="International Elephant Shark Genome Sequencing Consortium"/>
            <person name="Venkatesh B."/>
            <person name="Lee A.P."/>
            <person name="Ravi V."/>
            <person name="Maurya A.K."/>
            <person name="Lian M.M."/>
            <person name="Swann J.B."/>
            <person name="Ohta Y."/>
            <person name="Flajnik M.F."/>
            <person name="Sutoh Y."/>
            <person name="Kasahara M."/>
            <person name="Hoon S."/>
            <person name="Gangu V."/>
            <person name="Roy S.W."/>
            <person name="Irimia M."/>
            <person name="Korzh V."/>
            <person name="Kondrychyn I."/>
            <person name="Lim Z.W."/>
            <person name="Tay B.H."/>
            <person name="Tohari S."/>
            <person name="Kong K.W."/>
            <person name="Ho S."/>
            <person name="Lorente-Galdos B."/>
            <person name="Quilez J."/>
            <person name="Marques-Bonet T."/>
            <person name="Raney B.J."/>
            <person name="Ingham P.W."/>
            <person name="Tay A."/>
            <person name="Hillier L.W."/>
            <person name="Minx P."/>
            <person name="Boehm T."/>
            <person name="Wilson R.K."/>
            <person name="Brenner S."/>
            <person name="Warren W.C."/>
        </authorList>
    </citation>
    <scope>NUCLEOTIDE SEQUENCE [LARGE SCALE GENOMIC DNA]</scope>
</reference>
<dbReference type="Gene3D" id="2.30.29.30">
    <property type="entry name" value="Pleckstrin-homology domain (PH domain)/Phosphotyrosine-binding domain (PTB)"/>
    <property type="match status" value="1"/>
</dbReference>
<dbReference type="Pfam" id="PF00169">
    <property type="entry name" value="PH"/>
    <property type="match status" value="1"/>
</dbReference>
<feature type="region of interest" description="Disordered" evidence="2">
    <location>
        <begin position="311"/>
        <end position="379"/>
    </location>
</feature>
<dbReference type="InterPro" id="IPR011993">
    <property type="entry name" value="PH-like_dom_sf"/>
</dbReference>
<keyword evidence="1" id="KW-0597">Phosphoprotein</keyword>
<feature type="compositionally biased region" description="Low complexity" evidence="2">
    <location>
        <begin position="324"/>
        <end position="349"/>
    </location>
</feature>
<reference evidence="5" key="2">
    <citation type="journal article" date="2007" name="PLoS Biol.">
        <title>Survey sequencing and comparative analysis of the elephant shark (Callorhinchus milii) genome.</title>
        <authorList>
            <person name="Venkatesh B."/>
            <person name="Kirkness E.F."/>
            <person name="Loh Y.H."/>
            <person name="Halpern A.L."/>
            <person name="Lee A.P."/>
            <person name="Johnson J."/>
            <person name="Dandona N."/>
            <person name="Viswanathan L.D."/>
            <person name="Tay A."/>
            <person name="Venter J.C."/>
            <person name="Strausberg R.L."/>
            <person name="Brenner S."/>
        </authorList>
    </citation>
    <scope>NUCLEOTIDE SEQUENCE [LARGE SCALE GENOMIC DNA]</scope>
</reference>
<dbReference type="GO" id="GO:0005886">
    <property type="term" value="C:plasma membrane"/>
    <property type="evidence" value="ECO:0007669"/>
    <property type="project" value="TreeGrafter"/>
</dbReference>
<feature type="region of interest" description="Disordered" evidence="2">
    <location>
        <begin position="78"/>
        <end position="100"/>
    </location>
</feature>
<dbReference type="InterPro" id="IPR001849">
    <property type="entry name" value="PH_domain"/>
</dbReference>
<reference evidence="4" key="4">
    <citation type="submission" date="2025-08" db="UniProtKB">
        <authorList>
            <consortium name="Ensembl"/>
        </authorList>
    </citation>
    <scope>IDENTIFICATION</scope>
</reference>
<dbReference type="Gene3D" id="6.10.140.110">
    <property type="match status" value="1"/>
</dbReference>
<dbReference type="SUPFAM" id="SSF109805">
    <property type="entry name" value="Phenylalanine zipper"/>
    <property type="match status" value="1"/>
</dbReference>
<protein>
    <submittedName>
        <fullName evidence="4">SH2B adaptor protein 2</fullName>
    </submittedName>
</protein>
<feature type="region of interest" description="Disordered" evidence="2">
    <location>
        <begin position="161"/>
        <end position="184"/>
    </location>
</feature>
<proteinExistence type="predicted"/>
<dbReference type="OMA" id="NSANQWH"/>
<dbReference type="InParanoid" id="A0A4W3IGE3"/>
<sequence length="432" mass="46954">MSGDVPVADGPLPLPGWQQFCELHARAAAAQFARSFRLFVSENPRYESVGAETSFCQHFVAHFLRSFAVEISCLPVPGSPSNPSPATREPLRRDMSDSLESVEPALGQAARLRHMANLGHSRSSEDVSTAQPRFKKGFSLRNMSLCVVDGVRDMLQWGGASGEPLLDAPQGHGPDPGDKSEGEKWSHRLRLTKASSPRVQLLDIQREGTLRYTMADDANSANQWHKCRLLLRKAANLQGERFLLEFYSPPKSSKPRVSVPLSAIVEVRTTMPLEMPDKDNTFVLKVGDGAEYILETLDSLQKHSWVADIQGCRDPGESEDDQELSLSLPSCPLPTAAASGGDTSSDGGSRVPDGLCTNPDTASLGLGRAKESPKIHPPAHIPLESFLQTLPAEPSDTTAPTGTVTPCVSPLLHRTALSQRLSHLHWIHCKAK</sequence>
<keyword evidence="5" id="KW-1185">Reference proteome</keyword>
<accession>A0A4W3IGE3</accession>
<evidence type="ECO:0000256" key="1">
    <source>
        <dbReference type="ARBA" id="ARBA00022553"/>
    </source>
</evidence>
<dbReference type="InterPro" id="IPR015012">
    <property type="entry name" value="Phe_ZIP"/>
</dbReference>
<dbReference type="Proteomes" id="UP000314986">
    <property type="component" value="Unassembled WGS sequence"/>
</dbReference>